<name>D1QSK2_9BACT</name>
<sequence length="426" mass="46888">MIKPNKMENRNKQKRIPFEGIKIVFYILMLLLTFASCVDYSDEATAISAKVQVTAPEEFTNGSSLEGKTVSLLNAAGNKFTAKTDANGVASFSNLVPDVYTLSTSWELTPAEYAALTGDNVVNEGAVVSGNINNQLIKSQETITLSTSLAINRSLVISKVYYAGSKDNKGKNYLAGQFIELYNQSDKTIDVAGLYIGLLESNATPAYTLDNLKEKFNDSIVVCKQVYRIPTNKPHELKPGESLAITNSAIDHIVNAPLERNLLTADYEAKDAQGKTQNNPDTPALELYFSSFAAISKMNLLQSGPCGIVIFRTNKDVKKFNQIYSYGKTKGSLWLAVPKRYVIDGVEILKYNPKTGGADIATKHLYNELDGGYTTISAVSGYNGEVVYRKTSTRKGKDGHRILQDTNNSLNDFKRSTTIKIHEYDE</sequence>
<organism evidence="2 3">
    <name type="scientific">Segatella oris F0302</name>
    <dbReference type="NCBI Taxonomy" id="649760"/>
    <lineage>
        <taxon>Bacteria</taxon>
        <taxon>Pseudomonadati</taxon>
        <taxon>Bacteroidota</taxon>
        <taxon>Bacteroidia</taxon>
        <taxon>Bacteroidales</taxon>
        <taxon>Prevotellaceae</taxon>
        <taxon>Segatella</taxon>
    </lineage>
</organism>
<dbReference type="PROSITE" id="PS51841">
    <property type="entry name" value="LTD"/>
    <property type="match status" value="1"/>
</dbReference>
<dbReference type="EMBL" id="ACUZ02000034">
    <property type="protein sequence ID" value="EFB31683.1"/>
    <property type="molecule type" value="Genomic_DNA"/>
</dbReference>
<dbReference type="Pfam" id="PF16215">
    <property type="entry name" value="DUF4876"/>
    <property type="match status" value="1"/>
</dbReference>
<dbReference type="InterPro" id="IPR013783">
    <property type="entry name" value="Ig-like_fold"/>
</dbReference>
<dbReference type="STRING" id="649760.HMPREF0971_01961"/>
<proteinExistence type="predicted"/>
<feature type="domain" description="LTD" evidence="1">
    <location>
        <begin position="147"/>
        <end position="377"/>
    </location>
</feature>
<dbReference type="Proteomes" id="UP000004079">
    <property type="component" value="Unassembled WGS sequence"/>
</dbReference>
<gene>
    <name evidence="2" type="ORF">HMPREF0971_01961</name>
</gene>
<dbReference type="HOGENOM" id="CLU_643823_0_0_10"/>
<evidence type="ECO:0000259" key="1">
    <source>
        <dbReference type="PROSITE" id="PS51841"/>
    </source>
</evidence>
<dbReference type="InterPro" id="IPR001322">
    <property type="entry name" value="Lamin_tail_dom"/>
</dbReference>
<dbReference type="Gene3D" id="2.60.40.10">
    <property type="entry name" value="Immunoglobulins"/>
    <property type="match status" value="1"/>
</dbReference>
<evidence type="ECO:0000313" key="2">
    <source>
        <dbReference type="EMBL" id="EFB31683.1"/>
    </source>
</evidence>
<dbReference type="SUPFAM" id="SSF49478">
    <property type="entry name" value="Cna protein B-type domain"/>
    <property type="match status" value="1"/>
</dbReference>
<comment type="caution">
    <text evidence="2">The sequence shown here is derived from an EMBL/GenBank/DDBJ whole genome shotgun (WGS) entry which is preliminary data.</text>
</comment>
<protein>
    <submittedName>
        <fullName evidence="2">Cna protein B-type domain protein</fullName>
    </submittedName>
</protein>
<reference evidence="2 3" key="1">
    <citation type="submission" date="2009-11" db="EMBL/GenBank/DDBJ databases">
        <authorList>
            <person name="Weinstock G."/>
            <person name="Sodergren E."/>
            <person name="Clifton S."/>
            <person name="Fulton L."/>
            <person name="Fulton B."/>
            <person name="Courtney L."/>
            <person name="Fronick C."/>
            <person name="Harrison M."/>
            <person name="Strong C."/>
            <person name="Farmer C."/>
            <person name="Delahaunty K."/>
            <person name="Markovic C."/>
            <person name="Hall O."/>
            <person name="Minx P."/>
            <person name="Tomlinson C."/>
            <person name="Mitreva M."/>
            <person name="Nelson J."/>
            <person name="Hou S."/>
            <person name="Wollam A."/>
            <person name="Pepin K.H."/>
            <person name="Johnson M."/>
            <person name="Bhonagiri V."/>
            <person name="Nash W.E."/>
            <person name="Warren W."/>
            <person name="Chinwalla A."/>
            <person name="Mardis E.R."/>
            <person name="Wilson R.K."/>
        </authorList>
    </citation>
    <scope>NUCLEOTIDE SEQUENCE [LARGE SCALE GENOMIC DNA]</scope>
    <source>
        <strain evidence="2 3">F0302</strain>
    </source>
</reference>
<evidence type="ECO:0000313" key="3">
    <source>
        <dbReference type="Proteomes" id="UP000004079"/>
    </source>
</evidence>
<dbReference type="InterPro" id="IPR032627">
    <property type="entry name" value="DUF4876"/>
</dbReference>
<dbReference type="AlphaFoldDB" id="D1QSK2"/>
<accession>D1QSK2</accession>